<dbReference type="EMBL" id="GBRH01237813">
    <property type="protein sequence ID" value="JAD60082.1"/>
    <property type="molecule type" value="Transcribed_RNA"/>
</dbReference>
<dbReference type="AlphaFoldDB" id="A0A0A9BLF7"/>
<protein>
    <submittedName>
        <fullName evidence="1">Uncharacterized protein</fullName>
    </submittedName>
</protein>
<reference evidence="1" key="1">
    <citation type="submission" date="2014-09" db="EMBL/GenBank/DDBJ databases">
        <authorList>
            <person name="Magalhaes I.L.F."/>
            <person name="Oliveira U."/>
            <person name="Santos F.R."/>
            <person name="Vidigal T.H.D.A."/>
            <person name="Brescovit A.D."/>
            <person name="Santos A.J."/>
        </authorList>
    </citation>
    <scope>NUCLEOTIDE SEQUENCE</scope>
    <source>
        <tissue evidence="1">Shoot tissue taken approximately 20 cm above the soil surface</tissue>
    </source>
</reference>
<sequence length="27" mass="3049">MKLVVNCELCSVACQQVLNDSFVSYVR</sequence>
<reference evidence="1" key="2">
    <citation type="journal article" date="2015" name="Data Brief">
        <title>Shoot transcriptome of the giant reed, Arundo donax.</title>
        <authorList>
            <person name="Barrero R.A."/>
            <person name="Guerrero F.D."/>
            <person name="Moolhuijzen P."/>
            <person name="Goolsby J.A."/>
            <person name="Tidwell J."/>
            <person name="Bellgard S.E."/>
            <person name="Bellgard M.I."/>
        </authorList>
    </citation>
    <scope>NUCLEOTIDE SEQUENCE</scope>
    <source>
        <tissue evidence="1">Shoot tissue taken approximately 20 cm above the soil surface</tissue>
    </source>
</reference>
<accession>A0A0A9BLF7</accession>
<proteinExistence type="predicted"/>
<name>A0A0A9BLF7_ARUDO</name>
<evidence type="ECO:0000313" key="1">
    <source>
        <dbReference type="EMBL" id="JAD60082.1"/>
    </source>
</evidence>
<organism evidence="1">
    <name type="scientific">Arundo donax</name>
    <name type="common">Giant reed</name>
    <name type="synonym">Donax arundinaceus</name>
    <dbReference type="NCBI Taxonomy" id="35708"/>
    <lineage>
        <taxon>Eukaryota</taxon>
        <taxon>Viridiplantae</taxon>
        <taxon>Streptophyta</taxon>
        <taxon>Embryophyta</taxon>
        <taxon>Tracheophyta</taxon>
        <taxon>Spermatophyta</taxon>
        <taxon>Magnoliopsida</taxon>
        <taxon>Liliopsida</taxon>
        <taxon>Poales</taxon>
        <taxon>Poaceae</taxon>
        <taxon>PACMAD clade</taxon>
        <taxon>Arundinoideae</taxon>
        <taxon>Arundineae</taxon>
        <taxon>Arundo</taxon>
    </lineage>
</organism>